<keyword evidence="7" id="KW-0653">Protein transport</keyword>
<evidence type="ECO:0000256" key="7">
    <source>
        <dbReference type="ARBA" id="ARBA00022927"/>
    </source>
</evidence>
<proteinExistence type="inferred from homology"/>
<dbReference type="PANTHER" id="PTHR12866">
    <property type="entry name" value="UBIQUITIN-LIKE-CONJUGATING ENZYME ATG3"/>
    <property type="match status" value="1"/>
</dbReference>
<dbReference type="GO" id="GO:0000422">
    <property type="term" value="P:autophagy of mitochondrion"/>
    <property type="evidence" value="ECO:0007669"/>
    <property type="project" value="TreeGrafter"/>
</dbReference>
<evidence type="ECO:0000256" key="1">
    <source>
        <dbReference type="ARBA" id="ARBA00004496"/>
    </source>
</evidence>
<reference evidence="12" key="1">
    <citation type="submission" date="2017-02" db="UniProtKB">
        <authorList>
            <consortium name="WormBaseParasite"/>
        </authorList>
    </citation>
    <scope>IDENTIFICATION</scope>
</reference>
<organism evidence="12">
    <name type="scientific">Haemonchus placei</name>
    <name type="common">Barber's pole worm</name>
    <dbReference type="NCBI Taxonomy" id="6290"/>
    <lineage>
        <taxon>Eukaryota</taxon>
        <taxon>Metazoa</taxon>
        <taxon>Ecdysozoa</taxon>
        <taxon>Nematoda</taxon>
        <taxon>Chromadorea</taxon>
        <taxon>Rhabditida</taxon>
        <taxon>Rhabditina</taxon>
        <taxon>Rhabditomorpha</taxon>
        <taxon>Strongyloidea</taxon>
        <taxon>Trichostrongylidae</taxon>
        <taxon>Haemonchus</taxon>
    </lineage>
</organism>
<evidence type="ECO:0000256" key="5">
    <source>
        <dbReference type="ARBA" id="ARBA00022490"/>
    </source>
</evidence>
<keyword evidence="11" id="KW-1185">Reference proteome</keyword>
<evidence type="ECO:0000256" key="2">
    <source>
        <dbReference type="ARBA" id="ARBA00007683"/>
    </source>
</evidence>
<dbReference type="OrthoDB" id="1584384at2759"/>
<evidence type="ECO:0000313" key="11">
    <source>
        <dbReference type="Proteomes" id="UP000268014"/>
    </source>
</evidence>
<dbReference type="OMA" id="HCPTWSW"/>
<evidence type="ECO:0000256" key="6">
    <source>
        <dbReference type="ARBA" id="ARBA00022786"/>
    </source>
</evidence>
<keyword evidence="4" id="KW-0813">Transport</keyword>
<evidence type="ECO:0000313" key="12">
    <source>
        <dbReference type="WBParaSite" id="HPLM_0001214901-mRNA-1"/>
    </source>
</evidence>
<protein>
    <recommendedName>
        <fullName evidence="3">Ubiquitin-like-conjugating enzyme ATG3</fullName>
    </recommendedName>
    <alternativeName>
        <fullName evidence="9">Autophagy-related protein 3</fullName>
    </alternativeName>
</protein>
<comment type="subcellular location">
    <subcellularLocation>
        <location evidence="1">Cytoplasm</location>
    </subcellularLocation>
</comment>
<evidence type="ECO:0000313" key="10">
    <source>
        <dbReference type="EMBL" id="VDO44830.1"/>
    </source>
</evidence>
<dbReference type="GO" id="GO:0044804">
    <property type="term" value="P:nucleophagy"/>
    <property type="evidence" value="ECO:0007669"/>
    <property type="project" value="TreeGrafter"/>
</dbReference>
<dbReference type="Gene3D" id="3.30.1460.50">
    <property type="match status" value="1"/>
</dbReference>
<dbReference type="STRING" id="6290.A0A0N4WLV0"/>
<dbReference type="GO" id="GO:0015031">
    <property type="term" value="P:protein transport"/>
    <property type="evidence" value="ECO:0007669"/>
    <property type="project" value="UniProtKB-KW"/>
</dbReference>
<dbReference type="Pfam" id="PF03987">
    <property type="entry name" value="Autophagy_act_C"/>
    <property type="match status" value="1"/>
</dbReference>
<dbReference type="WBParaSite" id="HPLM_0001214901-mRNA-1">
    <property type="protein sequence ID" value="HPLM_0001214901-mRNA-1"/>
    <property type="gene ID" value="HPLM_0001214901"/>
</dbReference>
<keyword evidence="6" id="KW-0833">Ubl conjugation pathway</keyword>
<dbReference type="GO" id="GO:0000045">
    <property type="term" value="P:autophagosome assembly"/>
    <property type="evidence" value="ECO:0007669"/>
    <property type="project" value="TreeGrafter"/>
</dbReference>
<dbReference type="GO" id="GO:0019776">
    <property type="term" value="F:Atg8-family ligase activity"/>
    <property type="evidence" value="ECO:0007669"/>
    <property type="project" value="TreeGrafter"/>
</dbReference>
<evidence type="ECO:0000256" key="4">
    <source>
        <dbReference type="ARBA" id="ARBA00022448"/>
    </source>
</evidence>
<dbReference type="GO" id="GO:0061723">
    <property type="term" value="P:glycophagy"/>
    <property type="evidence" value="ECO:0007669"/>
    <property type="project" value="TreeGrafter"/>
</dbReference>
<keyword evidence="8" id="KW-0072">Autophagy</keyword>
<dbReference type="AlphaFoldDB" id="A0A0N4WLV0"/>
<evidence type="ECO:0000256" key="3">
    <source>
        <dbReference type="ARBA" id="ARBA00017573"/>
    </source>
</evidence>
<keyword evidence="5" id="KW-0963">Cytoplasm</keyword>
<reference evidence="10 11" key="2">
    <citation type="submission" date="2018-11" db="EMBL/GenBank/DDBJ databases">
        <authorList>
            <consortium name="Pathogen Informatics"/>
        </authorList>
    </citation>
    <scope>NUCLEOTIDE SEQUENCE [LARGE SCALE GENOMIC DNA]</scope>
    <source>
        <strain evidence="10 11">MHpl1</strain>
    </source>
</reference>
<comment type="similarity">
    <text evidence="2">Belongs to the ATG3 family.</text>
</comment>
<dbReference type="InterPro" id="IPR007135">
    <property type="entry name" value="Atg3/Atg10"/>
</dbReference>
<name>A0A0N4WLV0_HAEPC</name>
<evidence type="ECO:0000256" key="8">
    <source>
        <dbReference type="ARBA" id="ARBA00023006"/>
    </source>
</evidence>
<dbReference type="FunFam" id="3.30.1460.50:FF:000003">
    <property type="entry name" value="Autophagy-related protein 3"/>
    <property type="match status" value="1"/>
</dbReference>
<dbReference type="PANTHER" id="PTHR12866:SF2">
    <property type="entry name" value="UBIQUITIN-LIKE-CONJUGATING ENZYME ATG3"/>
    <property type="match status" value="1"/>
</dbReference>
<dbReference type="Proteomes" id="UP000268014">
    <property type="component" value="Unassembled WGS sequence"/>
</dbReference>
<gene>
    <name evidence="10" type="ORF">HPLM_LOCUS12141</name>
</gene>
<sequence>MDMQNLVNNLKSTALSVGEMLTPVLRESKFRETGVLTPEEFVVAGDHLVHHCSTWKWSKAADPSRSRSYLPADKQFLIVRNVPCHKRCRQMEYDSSQEKILSSEEIGAEDGFAGDEDSGWVDTHHFAHDSGEMGSVELGEKVGSSCSLFCMRWNHFYGPFLKRSELVNSNDDDDGDEPAMDLDEFVESGGLEDIDPNRYVSPQAVTVAEVERPRTYDLHITYDKYYQVPRLFLMGYDENRKPLTVQETYEDFSADHAHKTITVEAHPHIDCDMPTVHPCRHAEMMKRLLDQLAENGKELGVHEYLLIFLKFVQTVIPTIEYDYTRSIQL</sequence>
<dbReference type="GO" id="GO:0000407">
    <property type="term" value="C:phagophore assembly site"/>
    <property type="evidence" value="ECO:0007669"/>
    <property type="project" value="TreeGrafter"/>
</dbReference>
<evidence type="ECO:0000256" key="9">
    <source>
        <dbReference type="ARBA" id="ARBA00034553"/>
    </source>
</evidence>
<dbReference type="GO" id="GO:0005829">
    <property type="term" value="C:cytosol"/>
    <property type="evidence" value="ECO:0007669"/>
    <property type="project" value="TreeGrafter"/>
</dbReference>
<accession>A0A0N4WLV0</accession>
<dbReference type="EMBL" id="UZAF01017771">
    <property type="protein sequence ID" value="VDO44830.1"/>
    <property type="molecule type" value="Genomic_DNA"/>
</dbReference>